<name>A0ABD5W922_9EURY</name>
<protein>
    <submittedName>
        <fullName evidence="1">DUF211 domain-containing protein</fullName>
    </submittedName>
</protein>
<sequence>MAVVRRVVVDVLKPHAPPLVEFTARVGEAAGVDSARVRLVELDRDVQTVAVTVEGDDVDYDAVAAALEGLGASIHSVDEVVCGDLPARPSGSIVGDDRTGSAE</sequence>
<keyword evidence="2" id="KW-1185">Reference proteome</keyword>
<evidence type="ECO:0000313" key="1">
    <source>
        <dbReference type="EMBL" id="MFC7068630.1"/>
    </source>
</evidence>
<dbReference type="PANTHER" id="PTHR42240:SF1">
    <property type="entry name" value="DUF211 DOMAIN-CONTAINING PROTEIN"/>
    <property type="match status" value="1"/>
</dbReference>
<dbReference type="Proteomes" id="UP001596461">
    <property type="component" value="Unassembled WGS sequence"/>
</dbReference>
<dbReference type="InterPro" id="IPR023129">
    <property type="entry name" value="MTH889-like_dom_sf"/>
</dbReference>
<evidence type="ECO:0000313" key="2">
    <source>
        <dbReference type="Proteomes" id="UP001596461"/>
    </source>
</evidence>
<comment type="caution">
    <text evidence="1">The sequence shown here is derived from an EMBL/GenBank/DDBJ whole genome shotgun (WGS) entry which is preliminary data.</text>
</comment>
<dbReference type="Gene3D" id="3.30.70.1340">
    <property type="entry name" value="MTH889-like domain"/>
    <property type="match status" value="1"/>
</dbReference>
<dbReference type="Pfam" id="PF02680">
    <property type="entry name" value="DUF211"/>
    <property type="match status" value="1"/>
</dbReference>
<dbReference type="EMBL" id="JBHTAH010000002">
    <property type="protein sequence ID" value="MFC7068630.1"/>
    <property type="molecule type" value="Genomic_DNA"/>
</dbReference>
<gene>
    <name evidence="1" type="ORF">ACFQL9_03175</name>
</gene>
<dbReference type="RefSeq" id="WP_284033562.1">
    <property type="nucleotide sequence ID" value="NZ_CP126155.1"/>
</dbReference>
<dbReference type="GeneID" id="81126852"/>
<reference evidence="1 2" key="1">
    <citation type="journal article" date="2019" name="Int. J. Syst. Evol. Microbiol.">
        <title>The Global Catalogue of Microorganisms (GCM) 10K type strain sequencing project: providing services to taxonomists for standard genome sequencing and annotation.</title>
        <authorList>
            <consortium name="The Broad Institute Genomics Platform"/>
            <consortium name="The Broad Institute Genome Sequencing Center for Infectious Disease"/>
            <person name="Wu L."/>
            <person name="Ma J."/>
        </authorList>
    </citation>
    <scope>NUCLEOTIDE SEQUENCE [LARGE SCALE GENOMIC DNA]</scope>
    <source>
        <strain evidence="1 2">DT31</strain>
    </source>
</reference>
<dbReference type="InterPro" id="IPR003831">
    <property type="entry name" value="DUF211"/>
</dbReference>
<dbReference type="AlphaFoldDB" id="A0ABD5W922"/>
<proteinExistence type="predicted"/>
<dbReference type="SUPFAM" id="SSF160363">
    <property type="entry name" value="MTH889-like"/>
    <property type="match status" value="1"/>
</dbReference>
<organism evidence="1 2">
    <name type="scientific">Halobaculum lipolyticum</name>
    <dbReference type="NCBI Taxonomy" id="3032001"/>
    <lineage>
        <taxon>Archaea</taxon>
        <taxon>Methanobacteriati</taxon>
        <taxon>Methanobacteriota</taxon>
        <taxon>Stenosarchaea group</taxon>
        <taxon>Halobacteria</taxon>
        <taxon>Halobacteriales</taxon>
        <taxon>Haloferacaceae</taxon>
        <taxon>Halobaculum</taxon>
    </lineage>
</organism>
<accession>A0ABD5W922</accession>
<dbReference type="PANTHER" id="PTHR42240">
    <property type="entry name" value="DUF211 DOMAIN-CONTAINING PROTEIN"/>
    <property type="match status" value="1"/>
</dbReference>